<keyword evidence="4" id="KW-0249">Electron transport</keyword>
<organism evidence="6 7">
    <name type="scientific">Seminibacterium arietis</name>
    <dbReference type="NCBI Taxonomy" id="1173502"/>
    <lineage>
        <taxon>Bacteria</taxon>
        <taxon>Pseudomonadati</taxon>
        <taxon>Pseudomonadota</taxon>
        <taxon>Gammaproteobacteria</taxon>
        <taxon>Pasteurellales</taxon>
        <taxon>Pasteurellaceae</taxon>
        <taxon>Seminibacterium</taxon>
    </lineage>
</organism>
<dbReference type="PRINTS" id="PR00369">
    <property type="entry name" value="FLAVODOXIN"/>
</dbReference>
<comment type="cofactor">
    <cofactor evidence="1">
        <name>FMN</name>
        <dbReference type="ChEBI" id="CHEBI:58210"/>
    </cofactor>
</comment>
<comment type="caution">
    <text evidence="6">The sequence shown here is derived from an EMBL/GenBank/DDBJ whole genome shotgun (WGS) entry which is preliminary data.</text>
</comment>
<dbReference type="Gene3D" id="3.40.50.360">
    <property type="match status" value="1"/>
</dbReference>
<evidence type="ECO:0000256" key="4">
    <source>
        <dbReference type="ARBA" id="ARBA00022982"/>
    </source>
</evidence>
<dbReference type="InterPro" id="IPR029039">
    <property type="entry name" value="Flavoprotein-like_sf"/>
</dbReference>
<dbReference type="RefSeq" id="WP_380821284.1">
    <property type="nucleotide sequence ID" value="NZ_JBHTJN010000012.1"/>
</dbReference>
<dbReference type="Proteomes" id="UP001596996">
    <property type="component" value="Unassembled WGS sequence"/>
</dbReference>
<dbReference type="PANTHER" id="PTHR19384">
    <property type="entry name" value="NITRIC OXIDE SYNTHASE-RELATED"/>
    <property type="match status" value="1"/>
</dbReference>
<keyword evidence="4" id="KW-0813">Transport</keyword>
<name>A0ABW3I9S5_9PAST</name>
<sequence length="146" mass="16430">MKSKVCIISGSTLGSTEYVAEHIESVLKKFGFSTALFHDPCFEDIKQQNLWLIVTSTHGAGELPDNLKPLFEQLKDKDSLNISFAIIGIGNSDYDTFCYAVDTIEQILTNKKAKQLCPSLKIDVLDTTDPEQLSENWLFNSIQYFN</sequence>
<dbReference type="NCBIfam" id="NF006531">
    <property type="entry name" value="PRK09004.1"/>
    <property type="match status" value="1"/>
</dbReference>
<dbReference type="PROSITE" id="PS50902">
    <property type="entry name" value="FLAVODOXIN_LIKE"/>
    <property type="match status" value="1"/>
</dbReference>
<protein>
    <submittedName>
        <fullName evidence="6">FMN-binding protein MioC</fullName>
    </submittedName>
</protein>
<evidence type="ECO:0000256" key="3">
    <source>
        <dbReference type="ARBA" id="ARBA00022643"/>
    </source>
</evidence>
<evidence type="ECO:0000256" key="2">
    <source>
        <dbReference type="ARBA" id="ARBA00022630"/>
    </source>
</evidence>
<evidence type="ECO:0000313" key="7">
    <source>
        <dbReference type="Proteomes" id="UP001596996"/>
    </source>
</evidence>
<reference evidence="7" key="1">
    <citation type="journal article" date="2019" name="Int. J. Syst. Evol. Microbiol.">
        <title>The Global Catalogue of Microorganisms (GCM) 10K type strain sequencing project: providing services to taxonomists for standard genome sequencing and annotation.</title>
        <authorList>
            <consortium name="The Broad Institute Genomics Platform"/>
            <consortium name="The Broad Institute Genome Sequencing Center for Infectious Disease"/>
            <person name="Wu L."/>
            <person name="Ma J."/>
        </authorList>
    </citation>
    <scope>NUCLEOTIDE SEQUENCE [LARGE SCALE GENOMIC DNA]</scope>
    <source>
        <strain evidence="7">CCUG 61707</strain>
    </source>
</reference>
<evidence type="ECO:0000259" key="5">
    <source>
        <dbReference type="PROSITE" id="PS50902"/>
    </source>
</evidence>
<keyword evidence="3" id="KW-0288">FMN</keyword>
<proteinExistence type="predicted"/>
<dbReference type="Pfam" id="PF00258">
    <property type="entry name" value="Flavodoxin_1"/>
    <property type="match status" value="1"/>
</dbReference>
<keyword evidence="2" id="KW-0285">Flavoprotein</keyword>
<dbReference type="InterPro" id="IPR001094">
    <property type="entry name" value="Flavdoxin-like"/>
</dbReference>
<dbReference type="SUPFAM" id="SSF52218">
    <property type="entry name" value="Flavoproteins"/>
    <property type="match status" value="1"/>
</dbReference>
<evidence type="ECO:0000256" key="1">
    <source>
        <dbReference type="ARBA" id="ARBA00001917"/>
    </source>
</evidence>
<evidence type="ECO:0000313" key="6">
    <source>
        <dbReference type="EMBL" id="MFD0966681.1"/>
    </source>
</evidence>
<dbReference type="EMBL" id="JBHTJN010000012">
    <property type="protein sequence ID" value="MFD0966681.1"/>
    <property type="molecule type" value="Genomic_DNA"/>
</dbReference>
<dbReference type="PANTHER" id="PTHR19384:SF128">
    <property type="entry name" value="NADPH OXIDOREDUCTASE A"/>
    <property type="match status" value="1"/>
</dbReference>
<keyword evidence="7" id="KW-1185">Reference proteome</keyword>
<feature type="domain" description="Flavodoxin-like" evidence="5">
    <location>
        <begin position="5"/>
        <end position="142"/>
    </location>
</feature>
<accession>A0ABW3I9S5</accession>
<dbReference type="InterPro" id="IPR008254">
    <property type="entry name" value="Flavodoxin/NO_synth"/>
</dbReference>
<gene>
    <name evidence="6" type="primary">mioC</name>
    <name evidence="6" type="ORF">ACFQ02_07500</name>
</gene>